<sequence>MINNSYLLGLYGVSSDTTSLLGQTVATPRRAAQPTPPWSTTVTATPASDLVRAALGGRRLIDESAVRLDLSDGSDTYRQLFSLYQGLETLSALTNRSRETGVAATEQALLQKRFDSGLQEISTYVAGLDLEGVRLVGGTAAATAKTSAGVARDRPTFTTAPVHEGAVETPVAAFQGDVVFDITVARTASTTQTLRIDLSELGGQPRTLDAVTGLINDKLEAAGLETRFGREQLPSETRTVQVGTRTVTLPDGPDRWALKIQGTSVETVSFAPATSADAVYVAQAGANGAQQLLKFSADGVGGSSRIGETQWVDGRLSQTALPEGVAAVRASAVGPDGSLWLVADLNAEGLTGQPIKGESDVALLKYDASGRLVASRALGAASEASGFAIAVAADGKVAVAGSVTGALEPGRTVTDAAVSDSFVTVYDSAGVELWTQRRGARAADEATAVAFADDGAVLVSGRAASAMPGAAGVGGWDGYVESFRASQLYPGAPYTVRVEATRQFGTTGEDGVAAMTVVGSDLYTAGVESGRAVIRRFTLNAQGRPTLQSTRDLGVLSGEIATIAVDGGRVIVSGASRNAALQAGSVVNAHAGGTDAFVASLSTDLAASASDWVSYYGGAGEDTAADVKVSGGKVYVTGVSNRPFDAEDEDPTRGYLARMDAASGAVDWARTWSGDGDQASPATLAVASGGASVLDRLGLPNGVVAQSDSRLLTAATSLRVGDRFTVSLGDGGRARTVTVDGRDTLQSLARKIEQASQRRLIVTVATGTDGVQRLNIRPRDPEQGAVLNSGEAGRDALAGLGLSPGYIGATSGDDVTQTFGLNLGSGLSLKDEEARRAAGEAILKAMSQVRAAYRALAPQSETQRITGQAPAYLTAQLANYQAALSRLTGGG</sequence>
<dbReference type="RefSeq" id="WP_376836625.1">
    <property type="nucleotide sequence ID" value="NZ_JBHLSW010000007.1"/>
</dbReference>
<evidence type="ECO:0000313" key="2">
    <source>
        <dbReference type="Proteomes" id="UP001589906"/>
    </source>
</evidence>
<name>A0ABV6R4N0_9CAUL</name>
<gene>
    <name evidence="1" type="ORF">ACFFGE_11935</name>
</gene>
<organism evidence="1 2">
    <name type="scientific">Brevundimonas balnearis</name>
    <dbReference type="NCBI Taxonomy" id="1572858"/>
    <lineage>
        <taxon>Bacteria</taxon>
        <taxon>Pseudomonadati</taxon>
        <taxon>Pseudomonadota</taxon>
        <taxon>Alphaproteobacteria</taxon>
        <taxon>Caulobacterales</taxon>
        <taxon>Caulobacteraceae</taxon>
        <taxon>Brevundimonas</taxon>
    </lineage>
</organism>
<accession>A0ABV6R4N0</accession>
<dbReference type="SUPFAM" id="SSF75011">
    <property type="entry name" value="3-carboxy-cis,cis-mucoante lactonizing enzyme"/>
    <property type="match status" value="1"/>
</dbReference>
<dbReference type="InterPro" id="IPR052918">
    <property type="entry name" value="Motility_Chemotaxis_Reg"/>
</dbReference>
<dbReference type="EMBL" id="JBHLSW010000007">
    <property type="protein sequence ID" value="MFC0634581.1"/>
    <property type="molecule type" value="Genomic_DNA"/>
</dbReference>
<reference evidence="1 2" key="1">
    <citation type="submission" date="2024-09" db="EMBL/GenBank/DDBJ databases">
        <authorList>
            <person name="Sun Q."/>
            <person name="Mori K."/>
        </authorList>
    </citation>
    <scope>NUCLEOTIDE SEQUENCE [LARGE SCALE GENOMIC DNA]</scope>
    <source>
        <strain evidence="1 2">NCAIM B.02621</strain>
    </source>
</reference>
<comment type="caution">
    <text evidence="1">The sequence shown here is derived from an EMBL/GenBank/DDBJ whole genome shotgun (WGS) entry which is preliminary data.</text>
</comment>
<keyword evidence="2" id="KW-1185">Reference proteome</keyword>
<dbReference type="PANTHER" id="PTHR35580">
    <property type="entry name" value="CELL SURFACE GLYCOPROTEIN (S-LAYER PROTEIN)-LIKE PROTEIN"/>
    <property type="match status" value="1"/>
</dbReference>
<protein>
    <submittedName>
        <fullName evidence="1">Transcriptional regulator</fullName>
    </submittedName>
</protein>
<proteinExistence type="predicted"/>
<dbReference type="Proteomes" id="UP001589906">
    <property type="component" value="Unassembled WGS sequence"/>
</dbReference>
<dbReference type="PANTHER" id="PTHR35580:SF1">
    <property type="entry name" value="PHYTASE-LIKE DOMAIN-CONTAINING PROTEIN"/>
    <property type="match status" value="1"/>
</dbReference>
<evidence type="ECO:0000313" key="1">
    <source>
        <dbReference type="EMBL" id="MFC0634581.1"/>
    </source>
</evidence>